<dbReference type="PANTHER" id="PTHR46796:SF6">
    <property type="entry name" value="ARAC SUBFAMILY"/>
    <property type="match status" value="1"/>
</dbReference>
<reference evidence="6 7" key="1">
    <citation type="submission" date="2020-04" db="EMBL/GenBank/DDBJ databases">
        <authorList>
            <person name="Hitch T.C.A."/>
            <person name="Wylensek D."/>
            <person name="Clavel T."/>
        </authorList>
    </citation>
    <scope>NUCLEOTIDE SEQUENCE [LARGE SCALE GENOMIC DNA]</scope>
    <source>
        <strain evidence="6 7">COR2-253-APC-1A</strain>
    </source>
</reference>
<dbReference type="InterPro" id="IPR018060">
    <property type="entry name" value="HTH_AraC"/>
</dbReference>
<dbReference type="PROSITE" id="PS01124">
    <property type="entry name" value="HTH_ARAC_FAMILY_2"/>
    <property type="match status" value="1"/>
</dbReference>
<comment type="caution">
    <text evidence="6">The sequence shown here is derived from an EMBL/GenBank/DDBJ whole genome shotgun (WGS) entry which is preliminary data.</text>
</comment>
<name>A0A848AP19_9BACT</name>
<dbReference type="InterPro" id="IPR009057">
    <property type="entry name" value="Homeodomain-like_sf"/>
</dbReference>
<protein>
    <submittedName>
        <fullName evidence="6">Helix-turn-helix transcriptional regulator</fullName>
    </submittedName>
</protein>
<organism evidence="6 7">
    <name type="scientific">Victivallis vadensis</name>
    <dbReference type="NCBI Taxonomy" id="172901"/>
    <lineage>
        <taxon>Bacteria</taxon>
        <taxon>Pseudomonadati</taxon>
        <taxon>Lentisphaerota</taxon>
        <taxon>Lentisphaeria</taxon>
        <taxon>Victivallales</taxon>
        <taxon>Victivallaceae</taxon>
        <taxon>Victivallis</taxon>
    </lineage>
</organism>
<dbReference type="SUPFAM" id="SSF46689">
    <property type="entry name" value="Homeodomain-like"/>
    <property type="match status" value="2"/>
</dbReference>
<dbReference type="AlphaFoldDB" id="A0A848AP19"/>
<evidence type="ECO:0000256" key="4">
    <source>
        <dbReference type="ARBA" id="ARBA00023163"/>
    </source>
</evidence>
<keyword evidence="3" id="KW-0010">Activator</keyword>
<keyword evidence="1" id="KW-0805">Transcription regulation</keyword>
<dbReference type="PROSITE" id="PS00041">
    <property type="entry name" value="HTH_ARAC_FAMILY_1"/>
    <property type="match status" value="1"/>
</dbReference>
<dbReference type="InterPro" id="IPR020449">
    <property type="entry name" value="Tscrpt_reg_AraC-type_HTH"/>
</dbReference>
<dbReference type="Proteomes" id="UP000576225">
    <property type="component" value="Unassembled WGS sequence"/>
</dbReference>
<keyword evidence="4" id="KW-0804">Transcription</keyword>
<evidence type="ECO:0000256" key="3">
    <source>
        <dbReference type="ARBA" id="ARBA00023159"/>
    </source>
</evidence>
<dbReference type="PANTHER" id="PTHR46796">
    <property type="entry name" value="HTH-TYPE TRANSCRIPTIONAL ACTIVATOR RHAS-RELATED"/>
    <property type="match status" value="1"/>
</dbReference>
<evidence type="ECO:0000313" key="6">
    <source>
        <dbReference type="EMBL" id="NMD85624.1"/>
    </source>
</evidence>
<feature type="domain" description="HTH araC/xylS-type" evidence="5">
    <location>
        <begin position="184"/>
        <end position="282"/>
    </location>
</feature>
<dbReference type="SUPFAM" id="SSF51215">
    <property type="entry name" value="Regulatory protein AraC"/>
    <property type="match status" value="1"/>
</dbReference>
<dbReference type="Pfam" id="PF02311">
    <property type="entry name" value="AraC_binding"/>
    <property type="match status" value="1"/>
</dbReference>
<gene>
    <name evidence="6" type="ORF">HF882_03395</name>
</gene>
<dbReference type="InterPro" id="IPR037923">
    <property type="entry name" value="HTH-like"/>
</dbReference>
<dbReference type="RefSeq" id="WP_168961603.1">
    <property type="nucleotide sequence ID" value="NZ_JABAEW010000004.1"/>
</dbReference>
<dbReference type="PRINTS" id="PR00032">
    <property type="entry name" value="HTHARAC"/>
</dbReference>
<accession>A0A848AP19</accession>
<evidence type="ECO:0000256" key="1">
    <source>
        <dbReference type="ARBA" id="ARBA00023015"/>
    </source>
</evidence>
<dbReference type="InterPro" id="IPR018062">
    <property type="entry name" value="HTH_AraC-typ_CS"/>
</dbReference>
<dbReference type="EMBL" id="JABAEW010000004">
    <property type="protein sequence ID" value="NMD85624.1"/>
    <property type="molecule type" value="Genomic_DNA"/>
</dbReference>
<dbReference type="SMART" id="SM00342">
    <property type="entry name" value="HTH_ARAC"/>
    <property type="match status" value="1"/>
</dbReference>
<keyword evidence="2" id="KW-0238">DNA-binding</keyword>
<evidence type="ECO:0000256" key="2">
    <source>
        <dbReference type="ARBA" id="ARBA00023125"/>
    </source>
</evidence>
<sequence length="290" mass="34349">MKFQHQSWQSENYDQFILHRRKMLQLHFELDLPLFPFCFEDETRQVPAWFEATPCDYVMLVAVEEGQYLFRINERKFRITPGKILFVPEFTPYRFSSSGFCHRYVLELKGCHLSSICNSLQLSKPELFDFGKDDRFLDALKTLGEAVDCTDSGRFIGLMAETYRLLAWLALRRSAHVPKPSQLPQLLKVLEQDLERRVSIAELCELTGLNKATLTRMVKRNIGMTPIQYRAQRRIERSIYFLQTPGMSVKEIAYRLGYCNQFYFSEEFKRITGRTPTEYRRYQKTLPREE</sequence>
<dbReference type="Gene3D" id="1.10.10.60">
    <property type="entry name" value="Homeodomain-like"/>
    <property type="match status" value="2"/>
</dbReference>
<evidence type="ECO:0000259" key="5">
    <source>
        <dbReference type="PROSITE" id="PS01124"/>
    </source>
</evidence>
<evidence type="ECO:0000313" key="7">
    <source>
        <dbReference type="Proteomes" id="UP000576225"/>
    </source>
</evidence>
<dbReference type="GO" id="GO:0003700">
    <property type="term" value="F:DNA-binding transcription factor activity"/>
    <property type="evidence" value="ECO:0007669"/>
    <property type="project" value="InterPro"/>
</dbReference>
<dbReference type="Pfam" id="PF12833">
    <property type="entry name" value="HTH_18"/>
    <property type="match status" value="1"/>
</dbReference>
<dbReference type="InterPro" id="IPR050204">
    <property type="entry name" value="AraC_XylS_family_regulators"/>
</dbReference>
<proteinExistence type="predicted"/>
<dbReference type="InterPro" id="IPR003313">
    <property type="entry name" value="AraC-bd"/>
</dbReference>
<dbReference type="GO" id="GO:0043565">
    <property type="term" value="F:sequence-specific DNA binding"/>
    <property type="evidence" value="ECO:0007669"/>
    <property type="project" value="InterPro"/>
</dbReference>